<comment type="caution">
    <text evidence="1">The sequence shown here is derived from an EMBL/GenBank/DDBJ whole genome shotgun (WGS) entry which is preliminary data.</text>
</comment>
<evidence type="ECO:0000313" key="1">
    <source>
        <dbReference type="EMBL" id="CAE7682715.1"/>
    </source>
</evidence>
<keyword evidence="2" id="KW-1185">Reference proteome</keyword>
<sequence length="99" mass="11558">MSAGQVRLREIQKVYSEWCVQAAEIILAARVDHPRPTGTPQQTSASFNLKVPELFNVRNEAVARAEFFQLRTQRPAFEKYRLRQDNTGAVFFYHQLFDR</sequence>
<dbReference type="Proteomes" id="UP000601435">
    <property type="component" value="Unassembled WGS sequence"/>
</dbReference>
<accession>A0A812WPX4</accession>
<dbReference type="EMBL" id="CAJNJA010033697">
    <property type="protein sequence ID" value="CAE7682715.1"/>
    <property type="molecule type" value="Genomic_DNA"/>
</dbReference>
<organism evidence="1 2">
    <name type="scientific">Symbiodinium necroappetens</name>
    <dbReference type="NCBI Taxonomy" id="1628268"/>
    <lineage>
        <taxon>Eukaryota</taxon>
        <taxon>Sar</taxon>
        <taxon>Alveolata</taxon>
        <taxon>Dinophyceae</taxon>
        <taxon>Suessiales</taxon>
        <taxon>Symbiodiniaceae</taxon>
        <taxon>Symbiodinium</taxon>
    </lineage>
</organism>
<name>A0A812WPX4_9DINO</name>
<reference evidence="1" key="1">
    <citation type="submission" date="2021-02" db="EMBL/GenBank/DDBJ databases">
        <authorList>
            <person name="Dougan E. K."/>
            <person name="Rhodes N."/>
            <person name="Thang M."/>
            <person name="Chan C."/>
        </authorList>
    </citation>
    <scope>NUCLEOTIDE SEQUENCE</scope>
</reference>
<dbReference type="AlphaFoldDB" id="A0A812WPX4"/>
<evidence type="ECO:0000313" key="2">
    <source>
        <dbReference type="Proteomes" id="UP000601435"/>
    </source>
</evidence>
<dbReference type="OrthoDB" id="445572at2759"/>
<gene>
    <name evidence="1" type="ORF">SNEC2469_LOCUS19642</name>
</gene>
<proteinExistence type="predicted"/>
<protein>
    <submittedName>
        <fullName evidence="1">Uncharacterized protein</fullName>
    </submittedName>
</protein>